<dbReference type="STRING" id="563176.SAMN04488090_1069"/>
<dbReference type="PANTHER" id="PTHR35279:SF1">
    <property type="entry name" value="ARABINANASE_LEVANSUCRASE_INVERTASE"/>
    <property type="match status" value="1"/>
</dbReference>
<evidence type="ECO:0008006" key="4">
    <source>
        <dbReference type="Google" id="ProtNLM"/>
    </source>
</evidence>
<gene>
    <name evidence="2" type="ORF">SAMN04488090_1069</name>
</gene>
<keyword evidence="1" id="KW-0732">Signal</keyword>
<evidence type="ECO:0000256" key="1">
    <source>
        <dbReference type="SAM" id="SignalP"/>
    </source>
</evidence>
<proteinExistence type="predicted"/>
<organism evidence="2 3">
    <name type="scientific">Siphonobacter aquaeclarae</name>
    <dbReference type="NCBI Taxonomy" id="563176"/>
    <lineage>
        <taxon>Bacteria</taxon>
        <taxon>Pseudomonadati</taxon>
        <taxon>Bacteroidota</taxon>
        <taxon>Cytophagia</taxon>
        <taxon>Cytophagales</taxon>
        <taxon>Cytophagaceae</taxon>
        <taxon>Siphonobacter</taxon>
    </lineage>
</organism>
<name>A0A1G9KLM7_9BACT</name>
<dbReference type="Gene3D" id="2.115.10.20">
    <property type="entry name" value="Glycosyl hydrolase domain, family 43"/>
    <property type="match status" value="2"/>
</dbReference>
<dbReference type="InterPro" id="IPR023296">
    <property type="entry name" value="Glyco_hydro_beta-prop_sf"/>
</dbReference>
<evidence type="ECO:0000313" key="2">
    <source>
        <dbReference type="EMBL" id="SDL50631.1"/>
    </source>
</evidence>
<protein>
    <recommendedName>
        <fullName evidence="4">Glycosyl hydrolases family 43</fullName>
    </recommendedName>
</protein>
<feature type="signal peptide" evidence="1">
    <location>
        <begin position="1"/>
        <end position="39"/>
    </location>
</feature>
<dbReference type="PANTHER" id="PTHR35279">
    <property type="match status" value="1"/>
</dbReference>
<sequence length="378" mass="42959">MKRVLSLENAVIQLKDRPLNQMFKWICCALLAIATPAVAQTTVADSTLQRIYRTIRTPFKYGRVVVPPDAGKMVDSPSVFRKDGKWYMTYIVFDGKGYETWLAESADLLSWETLGRILSNTRNTWDANQKAGYLALLDWRWGGSYQAGRYDGRYWLSYLGGASQGYEAGMLGIGIASSQKLIEPAEWTRELRPVLLPTDKDARWYDNVTIYKSTVVEDPARKTGYRFVMYYNAKGKTSTEGKGDVERIAMAVSEDMRHWQRFGQAPVIDHQTGISGDAWLAKIGDVYVMFYFGAFWKPGAFERFACSYDLVHWTDWTGPDLISPSESYDDQYAHKPCVVVEKGIVYHFYCAVNKKGERTIALATSRDLGRSSLTFPEK</sequence>
<dbReference type="EMBL" id="FNGS01000002">
    <property type="protein sequence ID" value="SDL50631.1"/>
    <property type="molecule type" value="Genomic_DNA"/>
</dbReference>
<keyword evidence="3" id="KW-1185">Reference proteome</keyword>
<dbReference type="AlphaFoldDB" id="A0A1G9KLM7"/>
<dbReference type="SUPFAM" id="SSF75005">
    <property type="entry name" value="Arabinanase/levansucrase/invertase"/>
    <property type="match status" value="1"/>
</dbReference>
<feature type="chain" id="PRO_5011484217" description="Glycosyl hydrolases family 43" evidence="1">
    <location>
        <begin position="40"/>
        <end position="378"/>
    </location>
</feature>
<reference evidence="2 3" key="1">
    <citation type="submission" date="2016-10" db="EMBL/GenBank/DDBJ databases">
        <authorList>
            <person name="de Groot N.N."/>
        </authorList>
    </citation>
    <scope>NUCLEOTIDE SEQUENCE [LARGE SCALE GENOMIC DNA]</scope>
    <source>
        <strain evidence="2 3">DSM 21668</strain>
    </source>
</reference>
<evidence type="ECO:0000313" key="3">
    <source>
        <dbReference type="Proteomes" id="UP000198901"/>
    </source>
</evidence>
<dbReference type="Proteomes" id="UP000198901">
    <property type="component" value="Unassembled WGS sequence"/>
</dbReference>
<accession>A0A1G9KLM7</accession>